<evidence type="ECO:0000313" key="1">
    <source>
        <dbReference type="EMBL" id="TRY19629.1"/>
    </source>
</evidence>
<name>A0A553K4I4_9ACTN</name>
<dbReference type="OrthoDB" id="3431291at2"/>
<dbReference type="EMBL" id="VKKG01000001">
    <property type="protein sequence ID" value="TRY19629.1"/>
    <property type="molecule type" value="Genomic_DNA"/>
</dbReference>
<reference evidence="1 2" key="1">
    <citation type="submission" date="2019-07" db="EMBL/GenBank/DDBJ databases">
        <authorList>
            <person name="Zhou L.-Y."/>
        </authorList>
    </citation>
    <scope>NUCLEOTIDE SEQUENCE [LARGE SCALE GENOMIC DNA]</scope>
    <source>
        <strain evidence="1 2">YIM 101269</strain>
    </source>
</reference>
<dbReference type="Proteomes" id="UP000317638">
    <property type="component" value="Unassembled WGS sequence"/>
</dbReference>
<dbReference type="RefSeq" id="WP_143936715.1">
    <property type="nucleotide sequence ID" value="NZ_VKKG01000001.1"/>
</dbReference>
<comment type="caution">
    <text evidence="1">The sequence shown here is derived from an EMBL/GenBank/DDBJ whole genome shotgun (WGS) entry which is preliminary data.</text>
</comment>
<dbReference type="AlphaFoldDB" id="A0A553K4I4"/>
<organism evidence="1 2">
    <name type="scientific">Tessaracoccus rhinocerotis</name>
    <dbReference type="NCBI Taxonomy" id="1689449"/>
    <lineage>
        <taxon>Bacteria</taxon>
        <taxon>Bacillati</taxon>
        <taxon>Actinomycetota</taxon>
        <taxon>Actinomycetes</taxon>
        <taxon>Propionibacteriales</taxon>
        <taxon>Propionibacteriaceae</taxon>
        <taxon>Tessaracoccus</taxon>
    </lineage>
</organism>
<protein>
    <submittedName>
        <fullName evidence="1">Uncharacterized protein</fullName>
    </submittedName>
</protein>
<accession>A0A553K4I4</accession>
<evidence type="ECO:0000313" key="2">
    <source>
        <dbReference type="Proteomes" id="UP000317638"/>
    </source>
</evidence>
<gene>
    <name evidence="1" type="ORF">FOJ82_01665</name>
</gene>
<sequence length="66" mass="7221">MAEIPDPVAKLRRWEAAGANWRVASRAEGTLRIELVTCTGDEVVEVLASADPRLLEFVGERISNQG</sequence>
<keyword evidence="2" id="KW-1185">Reference proteome</keyword>
<proteinExistence type="predicted"/>